<comment type="catalytic activity">
    <reaction evidence="2">
        <text>a 3'-end 2',3'-cyclophospho-ribonucleotide-RNA + H2O = a 3'-end 2'-phospho-ribonucleotide-RNA + H(+)</text>
        <dbReference type="Rhea" id="RHEA:11828"/>
        <dbReference type="Rhea" id="RHEA-COMP:10464"/>
        <dbReference type="Rhea" id="RHEA-COMP:17353"/>
        <dbReference type="ChEBI" id="CHEBI:15377"/>
        <dbReference type="ChEBI" id="CHEBI:15378"/>
        <dbReference type="ChEBI" id="CHEBI:83064"/>
        <dbReference type="ChEBI" id="CHEBI:173113"/>
        <dbReference type="EC" id="3.1.4.58"/>
    </reaction>
</comment>
<evidence type="ECO:0000256" key="1">
    <source>
        <dbReference type="ARBA" id="ARBA00022801"/>
    </source>
</evidence>
<name>A0A2W5S1I5_CERSP</name>
<dbReference type="SUPFAM" id="SSF55144">
    <property type="entry name" value="LigT-like"/>
    <property type="match status" value="1"/>
</dbReference>
<dbReference type="PANTHER" id="PTHR35561:SF1">
    <property type="entry name" value="RNA 2',3'-CYCLIC PHOSPHODIESTERASE"/>
    <property type="match status" value="1"/>
</dbReference>
<organism evidence="3 4">
    <name type="scientific">Cereibacter sphaeroides</name>
    <name type="common">Rhodobacter sphaeroides</name>
    <dbReference type="NCBI Taxonomy" id="1063"/>
    <lineage>
        <taxon>Bacteria</taxon>
        <taxon>Pseudomonadati</taxon>
        <taxon>Pseudomonadota</taxon>
        <taxon>Alphaproteobacteria</taxon>
        <taxon>Rhodobacterales</taxon>
        <taxon>Paracoccaceae</taxon>
        <taxon>Cereibacter</taxon>
    </lineage>
</organism>
<dbReference type="Proteomes" id="UP000248975">
    <property type="component" value="Unassembled WGS sequence"/>
</dbReference>
<dbReference type="PANTHER" id="PTHR35561">
    <property type="entry name" value="RNA 2',3'-CYCLIC PHOSPHODIESTERASE"/>
    <property type="match status" value="1"/>
</dbReference>
<comment type="caution">
    <text evidence="3">The sequence shown here is derived from an EMBL/GenBank/DDBJ whole genome shotgun (WGS) entry which is preliminary data.</text>
</comment>
<comment type="similarity">
    <text evidence="2">Belongs to the 2H phosphoesterase superfamily. ThpR family.</text>
</comment>
<protein>
    <recommendedName>
        <fullName evidence="2">RNA 2',3'-cyclic phosphodiesterase</fullName>
        <shortName evidence="2">RNA 2',3'-CPDase</shortName>
        <ecNumber evidence="2">3.1.4.58</ecNumber>
    </recommendedName>
</protein>
<sequence>MIRAFLALELDEATRSALVVQQFLLPLPRKEPPENFHITLAFLGEQPERSLEDAHEALMELRQPAFAVRLEGLGLFGGDRPRVAYAAVTQDEPLMRLQRKVETIARRAGIEVEARRFIPHVTLGRFRPPGIEETMRLERAISSSGDFRAGPMSVPEFVMFESIRHAGGSRYEPLARYPLT</sequence>
<dbReference type="AlphaFoldDB" id="A0A2W5S1I5"/>
<reference evidence="3 4" key="1">
    <citation type="submission" date="2017-08" db="EMBL/GenBank/DDBJ databases">
        <title>Infants hospitalized years apart are colonized by the same room-sourced microbial strains.</title>
        <authorList>
            <person name="Brooks B."/>
            <person name="Olm M.R."/>
            <person name="Firek B.A."/>
            <person name="Baker R."/>
            <person name="Thomas B.C."/>
            <person name="Morowitz M.J."/>
            <person name="Banfield J.F."/>
        </authorList>
    </citation>
    <scope>NUCLEOTIDE SEQUENCE [LARGE SCALE GENOMIC DNA]</scope>
    <source>
        <strain evidence="3">S2_003_000_R2_11</strain>
    </source>
</reference>
<evidence type="ECO:0000313" key="3">
    <source>
        <dbReference type="EMBL" id="PZQ96798.1"/>
    </source>
</evidence>
<dbReference type="Pfam" id="PF13563">
    <property type="entry name" value="2_5_RNA_ligase2"/>
    <property type="match status" value="1"/>
</dbReference>
<keyword evidence="1 2" id="KW-0378">Hydrolase</keyword>
<feature type="short sequence motif" description="HXTX 1" evidence="2">
    <location>
        <begin position="37"/>
        <end position="40"/>
    </location>
</feature>
<proteinExistence type="inferred from homology"/>
<gene>
    <name evidence="3" type="primary">thpR</name>
    <name evidence="3" type="ORF">DI533_14560</name>
</gene>
<dbReference type="InterPro" id="IPR004175">
    <property type="entry name" value="RNA_CPDase"/>
</dbReference>
<dbReference type="EC" id="3.1.4.58" evidence="2"/>
<feature type="active site" description="Proton donor" evidence="2">
    <location>
        <position position="37"/>
    </location>
</feature>
<comment type="function">
    <text evidence="2">Hydrolyzes RNA 2',3'-cyclic phosphodiester to an RNA 2'-phosphomonoester.</text>
</comment>
<evidence type="ECO:0000256" key="2">
    <source>
        <dbReference type="HAMAP-Rule" id="MF_01940"/>
    </source>
</evidence>
<dbReference type="GO" id="GO:0004113">
    <property type="term" value="F:2',3'-cyclic-nucleotide 3'-phosphodiesterase activity"/>
    <property type="evidence" value="ECO:0007669"/>
    <property type="project" value="InterPro"/>
</dbReference>
<dbReference type="EMBL" id="QFQS01000003">
    <property type="protein sequence ID" value="PZQ96798.1"/>
    <property type="molecule type" value="Genomic_DNA"/>
</dbReference>
<dbReference type="GO" id="GO:0008664">
    <property type="term" value="F:RNA 2',3'-cyclic 3'-phosphodiesterase activity"/>
    <property type="evidence" value="ECO:0007669"/>
    <property type="project" value="UniProtKB-EC"/>
</dbReference>
<feature type="active site" description="Proton acceptor" evidence="2">
    <location>
        <position position="120"/>
    </location>
</feature>
<dbReference type="InterPro" id="IPR009097">
    <property type="entry name" value="Cyclic_Pdiesterase"/>
</dbReference>
<feature type="short sequence motif" description="HXTX 2" evidence="2">
    <location>
        <begin position="120"/>
        <end position="123"/>
    </location>
</feature>
<dbReference type="HAMAP" id="MF_01940">
    <property type="entry name" value="RNA_CPDase"/>
    <property type="match status" value="1"/>
</dbReference>
<accession>A0A2W5S1I5</accession>
<evidence type="ECO:0000313" key="4">
    <source>
        <dbReference type="Proteomes" id="UP000248975"/>
    </source>
</evidence>
<dbReference type="Gene3D" id="3.90.1140.10">
    <property type="entry name" value="Cyclic phosphodiesterase"/>
    <property type="match status" value="1"/>
</dbReference>
<dbReference type="NCBIfam" id="TIGR02258">
    <property type="entry name" value="2_5_ligase"/>
    <property type="match status" value="1"/>
</dbReference>